<comment type="caution">
    <text evidence="2">The sequence shown here is derived from an EMBL/GenBank/DDBJ whole genome shotgun (WGS) entry which is preliminary data.</text>
</comment>
<accession>A0A9P3PCU9</accession>
<protein>
    <recommendedName>
        <fullName evidence="1">DUF6593 domain-containing protein</fullName>
    </recommendedName>
</protein>
<name>A0A9P3PCU9_LYOSH</name>
<evidence type="ECO:0000313" key="2">
    <source>
        <dbReference type="EMBL" id="GLB33630.1"/>
    </source>
</evidence>
<feature type="domain" description="DUF6593" evidence="1">
    <location>
        <begin position="24"/>
        <end position="135"/>
    </location>
</feature>
<evidence type="ECO:0000313" key="3">
    <source>
        <dbReference type="Proteomes" id="UP001063166"/>
    </source>
</evidence>
<dbReference type="OrthoDB" id="3132420at2759"/>
<dbReference type="Proteomes" id="UP001063166">
    <property type="component" value="Unassembled WGS sequence"/>
</dbReference>
<dbReference type="EMBL" id="BRPK01000001">
    <property type="protein sequence ID" value="GLB33630.1"/>
    <property type="molecule type" value="Genomic_DNA"/>
</dbReference>
<dbReference type="Pfam" id="PF20236">
    <property type="entry name" value="DUF6593"/>
    <property type="match status" value="1"/>
</dbReference>
<keyword evidence="3" id="KW-1185">Reference proteome</keyword>
<sequence length="145" mass="16899">MVGERGQVELYKFYHPVTGMNIGMTNFYRQNLQTTVFEPAGAIEWLSNENATIQFGLEEVSIRDLRKVKNSNSKSRRFKAGGSTYKWKLAENETDLYCVDFRDKTIATWTQGQQQLRIAVRAEEILDRLVVTCMLNLWIKRLGQW</sequence>
<gene>
    <name evidence="2" type="ORF">LshimejAT787_0105140</name>
</gene>
<organism evidence="2 3">
    <name type="scientific">Lyophyllum shimeji</name>
    <name type="common">Hon-shimeji</name>
    <name type="synonym">Tricholoma shimeji</name>
    <dbReference type="NCBI Taxonomy" id="47721"/>
    <lineage>
        <taxon>Eukaryota</taxon>
        <taxon>Fungi</taxon>
        <taxon>Dikarya</taxon>
        <taxon>Basidiomycota</taxon>
        <taxon>Agaricomycotina</taxon>
        <taxon>Agaricomycetes</taxon>
        <taxon>Agaricomycetidae</taxon>
        <taxon>Agaricales</taxon>
        <taxon>Tricholomatineae</taxon>
        <taxon>Lyophyllaceae</taxon>
        <taxon>Lyophyllum</taxon>
    </lineage>
</organism>
<dbReference type="InterPro" id="IPR046528">
    <property type="entry name" value="DUF6593"/>
</dbReference>
<evidence type="ECO:0000259" key="1">
    <source>
        <dbReference type="Pfam" id="PF20236"/>
    </source>
</evidence>
<proteinExistence type="predicted"/>
<dbReference type="AlphaFoldDB" id="A0A9P3PCU9"/>
<reference evidence="2" key="1">
    <citation type="submission" date="2022-07" db="EMBL/GenBank/DDBJ databases">
        <title>The genome of Lyophyllum shimeji provides insight into the initial evolution of ectomycorrhizal fungal genome.</title>
        <authorList>
            <person name="Kobayashi Y."/>
            <person name="Shibata T."/>
            <person name="Hirakawa H."/>
            <person name="Shigenobu S."/>
            <person name="Nishiyama T."/>
            <person name="Yamada A."/>
            <person name="Hasebe M."/>
            <person name="Kawaguchi M."/>
        </authorList>
    </citation>
    <scope>NUCLEOTIDE SEQUENCE</scope>
    <source>
        <strain evidence="2">AT787</strain>
    </source>
</reference>